<feature type="signal peptide" evidence="1">
    <location>
        <begin position="1"/>
        <end position="25"/>
    </location>
</feature>
<organism evidence="2 3">
    <name type="scientific">Aspergillus eucalypticola (strain CBS 122712 / IBT 29274)</name>
    <dbReference type="NCBI Taxonomy" id="1448314"/>
    <lineage>
        <taxon>Eukaryota</taxon>
        <taxon>Fungi</taxon>
        <taxon>Dikarya</taxon>
        <taxon>Ascomycota</taxon>
        <taxon>Pezizomycotina</taxon>
        <taxon>Eurotiomycetes</taxon>
        <taxon>Eurotiomycetidae</taxon>
        <taxon>Eurotiales</taxon>
        <taxon>Aspergillaceae</taxon>
        <taxon>Aspergillus</taxon>
        <taxon>Aspergillus subgen. Circumdati</taxon>
    </lineage>
</organism>
<keyword evidence="1" id="KW-0732">Signal</keyword>
<name>A0A317UKN7_ASPEC</name>
<evidence type="ECO:0008006" key="4">
    <source>
        <dbReference type="Google" id="ProtNLM"/>
    </source>
</evidence>
<proteinExistence type="predicted"/>
<evidence type="ECO:0000313" key="2">
    <source>
        <dbReference type="EMBL" id="PWY62564.1"/>
    </source>
</evidence>
<keyword evidence="3" id="KW-1185">Reference proteome</keyword>
<dbReference type="RefSeq" id="XP_025382447.1">
    <property type="nucleotide sequence ID" value="XM_025526534.1"/>
</dbReference>
<dbReference type="GeneID" id="37048496"/>
<dbReference type="EMBL" id="MSFU01000044">
    <property type="protein sequence ID" value="PWY62564.1"/>
    <property type="molecule type" value="Genomic_DNA"/>
</dbReference>
<gene>
    <name evidence="2" type="ORF">BO83DRAFT_189503</name>
</gene>
<dbReference type="VEuPathDB" id="FungiDB:BO83DRAFT_189503"/>
<feature type="chain" id="PRO_5016443973" description="Secreted protein" evidence="1">
    <location>
        <begin position="26"/>
        <end position="81"/>
    </location>
</feature>
<comment type="caution">
    <text evidence="2">The sequence shown here is derived from an EMBL/GenBank/DDBJ whole genome shotgun (WGS) entry which is preliminary data.</text>
</comment>
<dbReference type="Proteomes" id="UP000246171">
    <property type="component" value="Unassembled WGS sequence"/>
</dbReference>
<evidence type="ECO:0000313" key="3">
    <source>
        <dbReference type="Proteomes" id="UP000246171"/>
    </source>
</evidence>
<evidence type="ECO:0000256" key="1">
    <source>
        <dbReference type="SAM" id="SignalP"/>
    </source>
</evidence>
<protein>
    <recommendedName>
        <fullName evidence="4">Secreted protein</fullName>
    </recommendedName>
</protein>
<reference evidence="2" key="1">
    <citation type="submission" date="2016-12" db="EMBL/GenBank/DDBJ databases">
        <title>The genomes of Aspergillus section Nigri reveals drivers in fungal speciation.</title>
        <authorList>
            <consortium name="DOE Joint Genome Institute"/>
            <person name="Vesth T.C."/>
            <person name="Nybo J."/>
            <person name="Theobald S."/>
            <person name="Brandl J."/>
            <person name="Frisvad J.C."/>
            <person name="Nielsen K.F."/>
            <person name="Lyhne E.K."/>
            <person name="Kogle M.E."/>
            <person name="Kuo A."/>
            <person name="Riley R."/>
            <person name="Clum A."/>
            <person name="Nolan M."/>
            <person name="Lipzen A."/>
            <person name="Salamov A."/>
            <person name="Henrissat B."/>
            <person name="Wiebenga A."/>
            <person name="De vries R.P."/>
            <person name="Grigoriev I.V."/>
            <person name="Mortensen U.H."/>
            <person name="Andersen M.R."/>
            <person name="Baker S.E."/>
        </authorList>
    </citation>
    <scope>NUCLEOTIDE SEQUENCE</scope>
    <source>
        <strain evidence="2">CBS 122712</strain>
    </source>
</reference>
<sequence>MRPKIAAVVSVLLSIVCLTVVLLLSKNNRSPDHPCQVQCRRKRGESNLTVSMYISVRPLDVVPPPTDRPEGSTACFCQVTW</sequence>
<dbReference type="AlphaFoldDB" id="A0A317UKN7"/>
<accession>A0A317UKN7</accession>